<dbReference type="EMBL" id="DSBT01000175">
    <property type="protein sequence ID" value="HDP77765.1"/>
    <property type="molecule type" value="Genomic_DNA"/>
</dbReference>
<dbReference type="GO" id="GO:1990112">
    <property type="term" value="C:RQC complex"/>
    <property type="evidence" value="ECO:0007669"/>
    <property type="project" value="TreeGrafter"/>
</dbReference>
<dbReference type="GO" id="GO:0043023">
    <property type="term" value="F:ribosomal large subunit binding"/>
    <property type="evidence" value="ECO:0007669"/>
    <property type="project" value="TreeGrafter"/>
</dbReference>
<proteinExistence type="predicted"/>
<dbReference type="Pfam" id="PF05833">
    <property type="entry name" value="NFACT_N"/>
    <property type="match status" value="1"/>
</dbReference>
<comment type="caution">
    <text evidence="2">The sequence shown here is derived from an EMBL/GenBank/DDBJ whole genome shotgun (WGS) entry which is preliminary data.</text>
</comment>
<reference evidence="2" key="1">
    <citation type="journal article" date="2020" name="mSystems">
        <title>Genome- and Community-Level Interaction Insights into Carbon Utilization and Element Cycling Functions of Hydrothermarchaeota in Hydrothermal Sediment.</title>
        <authorList>
            <person name="Zhou Z."/>
            <person name="Liu Y."/>
            <person name="Xu W."/>
            <person name="Pan J."/>
            <person name="Luo Z.H."/>
            <person name="Li M."/>
        </authorList>
    </citation>
    <scope>NUCLEOTIDE SEQUENCE [LARGE SCALE GENOMIC DNA]</scope>
    <source>
        <strain evidence="2">SpSt-1179</strain>
    </source>
</reference>
<protein>
    <submittedName>
        <fullName evidence="2">Fibronectin-binding domain-containing protein</fullName>
    </submittedName>
</protein>
<dbReference type="Gene3D" id="2.30.310.10">
    <property type="entry name" value="ibrinogen binding protein from staphylococcus aureus domain"/>
    <property type="match status" value="1"/>
</dbReference>
<dbReference type="InterPro" id="IPR051608">
    <property type="entry name" value="RQC_Subunit_NEMF"/>
</dbReference>
<dbReference type="AlphaFoldDB" id="A0A7C1H3Q9"/>
<dbReference type="Proteomes" id="UP000886198">
    <property type="component" value="Unassembled WGS sequence"/>
</dbReference>
<sequence>MVFDGLTLQRVTAEISDSKGMQLRQLYQIGRTEFFFKLSKTGIEVSINPSSPYIAKGERQQNSPSLETPFSLFMRRHLNGFFLIDVEQKGMDRILRLDFEGRDAFGEKKHYSLLIEFIGPGSNIVVLDEQGMIAQAFREMVTSKRTIARGLKYYSPDTPCKSLRGLSREEIQSYLLESTDILSSAIRKSFTGFSRATAENIVGYLQLEDIPPAMIEEERLAEAAEFLRNLSSKSSDDGLFILEGEGGTEISPIPLDHKNHSERVRASEAIKLALESAGIETEIDRRKTSIIRKIDKSSKRLFKLVEKLEKELAELENYEAYRRYGELLVANLYRLKERQEKVELEDWETGGLTTISLDKRLTPSENAQLFFKYFSKSHRKELHVKKRLRVLREESEYLEQLKEMLLQAESIGEILEFSYELEAAGIVRKPKYARNGRKKLKRSGPRIFERDGFKYLVGRNNVENDEITRNASKNDIWFHARGIPGAHVILKRAGMEINTDAIYFGSLLAAKYSRGRQSGKVDVVYTEVQNVKKPKGAKPGMVLYRSPETITVDPAKEMEEGN</sequence>
<dbReference type="PANTHER" id="PTHR15239">
    <property type="entry name" value="NUCLEAR EXPORT MEDIATOR FACTOR NEMF"/>
    <property type="match status" value="1"/>
</dbReference>
<accession>A0A7C1H3Q9</accession>
<dbReference type="Pfam" id="PF05670">
    <property type="entry name" value="NFACT-R_1"/>
    <property type="match status" value="1"/>
</dbReference>
<dbReference type="PANTHER" id="PTHR15239:SF6">
    <property type="entry name" value="RIBOSOME QUALITY CONTROL COMPLEX SUBUNIT NEMF"/>
    <property type="match status" value="1"/>
</dbReference>
<dbReference type="GO" id="GO:0072344">
    <property type="term" value="P:rescue of stalled ribosome"/>
    <property type="evidence" value="ECO:0007669"/>
    <property type="project" value="TreeGrafter"/>
</dbReference>
<evidence type="ECO:0000259" key="1">
    <source>
        <dbReference type="Pfam" id="PF05670"/>
    </source>
</evidence>
<evidence type="ECO:0000313" key="2">
    <source>
        <dbReference type="EMBL" id="HDP77765.1"/>
    </source>
</evidence>
<name>A0A7C1H3Q9_9BACT</name>
<organism evidence="2">
    <name type="scientific">Mesotoga infera</name>
    <dbReference type="NCBI Taxonomy" id="1236046"/>
    <lineage>
        <taxon>Bacteria</taxon>
        <taxon>Thermotogati</taxon>
        <taxon>Thermotogota</taxon>
        <taxon>Thermotogae</taxon>
        <taxon>Kosmotogales</taxon>
        <taxon>Kosmotogaceae</taxon>
        <taxon>Mesotoga</taxon>
    </lineage>
</organism>
<dbReference type="GO" id="GO:0000049">
    <property type="term" value="F:tRNA binding"/>
    <property type="evidence" value="ECO:0007669"/>
    <property type="project" value="TreeGrafter"/>
</dbReference>
<dbReference type="InterPro" id="IPR008532">
    <property type="entry name" value="NFACT_RNA-bd"/>
</dbReference>
<gene>
    <name evidence="2" type="ORF">ENN47_06210</name>
</gene>
<feature type="domain" description="NFACT RNA-binding" evidence="1">
    <location>
        <begin position="450"/>
        <end position="542"/>
    </location>
</feature>